<dbReference type="Gene3D" id="3.30.559.10">
    <property type="entry name" value="Chloramphenicol acetyltransferase-like domain"/>
    <property type="match status" value="6"/>
</dbReference>
<feature type="domain" description="Carrier" evidence="6">
    <location>
        <begin position="3361"/>
        <end position="3438"/>
    </location>
</feature>
<dbReference type="InterPro" id="IPR023213">
    <property type="entry name" value="CAT-like_dom_sf"/>
</dbReference>
<comment type="caution">
    <text evidence="7">The sequence shown here is derived from an EMBL/GenBank/DDBJ whole genome shotgun (WGS) entry which is preliminary data.</text>
</comment>
<dbReference type="Gene3D" id="1.10.1200.10">
    <property type="entry name" value="ACP-like"/>
    <property type="match status" value="4"/>
</dbReference>
<sequence length="5513" mass="608123">MDGYTTIATVENKAEYLKISGSWLIEGLDSVFSGRSDLLPLDVVNAVWAVVVWQYTGEEDVKILSASQSRDDIGDKLSSIVVGIDGSSKFFNLVRQIQSQSPGLSSGHELTSPAPAEARSGSPLGGIITRVVADGSDFSNIVANVDALFTMLGMGGELFAVLLDSGTLEATLRFSPSVLNRDQAWRYLSTFAHAMNLCIQHHQEPLRTLDLVSTHDKTTLWDWNRAQLPETVEACVHDLFRQRAREQPDMPAVDAWDGKFTYRELDTISDGFAAMLVSQEGVGPETIVPLCFEKCCWAMVALMGVIKAGGAIVFIDPANPVSRRQEIMNQIRTEFVITSKDQAAAWNEMGMRTVVVDNKLSNSLSIAGSSEALESRVIPANLLYLIFTSGSTGTPKGCLIEHRAFVSGALQHAAKSNLTRDSRVLQLAAYSFDVSMLEILTSLISGACVCTPNMASLAQGLAPIVNGLGITWSFLTPSLVKLMRPQDVPGLKTLALGGEPLHKVDIETWAPHLQLINGYGPSECSVAAAGDPHLEATSDPSNIGRAVGGLCWIVNAENHDQLVPLGAVGELLISGPILARGYLNDAGKTAASFINDPLWAKGWSLDQTNDTSRTETMRFYKTGDLARFNSDGTIQLLGRKDTQVKLRGLRIELGEIEHHMAQHSLIRHVAAFLPKDGPCKDKIVAVMSLQDGEEVDSKPTQGSDIKVIFDSQTPGTKDKTEEIKTYLSRHVPEYMIPAMCIVIESWPLLASAKLDRKKIGNWLSSMEEELYRDLVGLLPAEEVGEAETDSITAYSTSDDDQTLPETEYVLRDMFARSLGVSSDSVPMNKSFIGLGGDSLAAMRIVSECKRLGLTVTIQEVLKSQGIIDLAARVDALGRNGTTGASDGTFSLSRAQRAFTFQDMASDNHNNESFLLRLDGKVTPARLKGALAALVGRHSALRTRILVGSQTIAPRVEGSFRFKLHTVEHGENMAVIAAAAQRSVKPSGPVFSADLIRLDGKQILLVVAHCAVVDSASWGIVIADLETYLAKNFFVGEVDRFAFQKWANCEAEVDEEGMQHPTERIQKVNLDFWAMTDRANLQRDVIVQTVELDEVTSTTLLDGTMHRVLRTDAADFLITSLLCSFGQSFPDREDLPAISVWDDSRWLDGTWEERAKLSPAVGRFEALLPLAIDADGSARKDLVGMLKRTKDARRKGLRGPAFDGKTVQSEISFCFRNFSSILDRPKGLLRREQRPPYLPRSLDTGNNVAQPSLISILAEVIGDRIQLSLSYNRNMRHQARIWSWIAEAQTALLALTSKIAVCPIDYSLSDFPLLSPLTYDDLEKLLQEKLPQSGLGSVVSSIEDIYPCSPMQQDLLLSQSRAPGDGVYEHYHIAEVKPFGQTDGLVDASRLAEAWGIVVQRHTSLRTVFVASEDGDSLFHQVVLSRVQPATSLIECQTKSEADAFFASQAPVTFRGSQPPHRLTICRVADDPGLLVKLDINHAIVDGGSVAVILRDLVLAYNRQQSILSEPAFRFRDYIAYIRRTSVSSSLDFWANYLKHQTPSMFPKLAALEGPVGERKLNQVNVGLEKIAGETLSNYCQNWLVTRANVFQTAWALVLRQYTDSTDSVCFGYLSAGRDAPLPGIQDGVGAFLTMLISRFVFSTREKTLKDFVRMASEDYAASLPHQHVGLSNMQHSLKTGGNPLFNTIIAFNRDPDTTESSTIAFNPLVVYDPDEYDITVDVRFSGRHGVHASLRYWSDSLTEGQARSVASAFTKALETIVLRPSKKLRQVDLVSDYHLDRLQAFNDRALPRAERLMFSRFEEHAKSQPDAQAVCAWDGSWSYRELDDQATRLAHFLRTLGVKPEGIVPHCFQKSGWAVVTCLAILKAGGAFVGLDPTHPKQMLWKLVDDVGAAVVCVSPQNAQVFEDKENLRLVTITKEFVRELPAKNGRPSPGLTPDNAACVVFTSGTTGRPKAIVLEHASMATTSDLMGPVLKMGRDSRVFQFASYTFDVSNQDVFTTLQRGGCVCVPSEIDRVNDPAGAIERLRANHANLTSTMIGLMHPNQATSLKTLINLGEPLARENVEVWAPAVEMYNTYGPAEASVSITCSPTRLNSDSRPSNIGKPYGCWAWITDAADYNRLVPLGAVGELLIEGPLLARHYHNNPHKTAESFVWNPSWAKELTPGQDRRFYRTGDLCRFNSDGTLSIVGRRDTQVKIHGQRVELDGIAYEIQGVMRERSLVTVDVLPHPQDNANKMLAAFIQLLDYDGLGDSEPEETKNTLNLALPMTQGLSEKFLALQRALKARLPSHTIPTIFIPIRMTPRTANGKLARDVLRNMVAGLDQADLDRYMLKETHVGSRGLAKPTMVKLTAQEELLQELWSNVLSVPMDSIRTDDIFFHLGGDSVMAMRLVGAARAKGVSLTVADIFRFPVFSDMAKALSENTNSYTADQEGERFDLVDTTQASLESIRAEAADQCEVSPEHIVDLYPCTPLQQGLMALSTRNQGAYKAQRVFKISSPGYDIEPFCRAVDVVVRAEAILRTRIVNTTSGILQAVLDLPVRWTRHSSLQSYLKQDSEIPIRYGSQLLRLALIADAQSETRYIVWSAHHALYDGFSMDITFEQVSQALNGIPLKSVPFKNLVRYLHEQGLDDDSSARAYWTSQFPAGTWGLVVARHLDSSDAIIGVTLSGRDSPVNGISTMNGPTITTVPFRIAIDTEGDATINTYLSRIQSQASEMTKFQHTGIQNIRRFNEQARAAIDNMAHLFVVQPAVLGGDLALPGMELVPTELSEFYTDPLVIRNHVSDDGTVSVEVKYDHTVVSDEHIQRLLDQYSHAVQQLCNSPSLLLSEVDILSPQDIAQVKRWNGEIPETIAECIHHLIREQTDFRPDQPAVCAWDGSFTFKELDKVSNKLAAQLQNLGHARRLTDAGVLPSNRVIPIDQDYLNSLGTMSGDIQSHVSPSNAAIIVFTSGSTGRPKGAIIEHRGLCSMQHYEGPHVGIGPGTRTLQFASHVFDVSNSEVFTTLMRGGCVCIPSEEERMNDLAGAIEKYKVDWSFQVPTTAETIDPDLVPGLQYLALGGEAIRQGLCDRWAGRLKLLNSYGPSECSIWTSVSQIMPGSTTPNNIGRGLGCRTWITDKNNHNRLVAIGCVGELCVEGPIVTRGYKGNPQQTAAAYIENPLFARELGIGHMRIYKTGDLVRYEPDGTLLYVGRKDSQVKVRGQRIELSEVEHHIMVANGAGLDADAVAVEKVVVQHGSPEMPDQVALAAFLHITTAAPPRSVQSRAESQHSPLNLTIDLDNDATNAIRDQLVALRRSLFESIPPHMVPSFFIPLRQMPVTATGKKDRKILRSIGASLSKDQRRQYALFGDREGQETTKHVDDRVCVTDAEKQLRSLWAQVLGIRDEQTITADDNFFLKGGDSIQAMRLASAVRRVGKTITVSDMFKLPRLYQMATLLEQGDQVLESGVDIIPPFSLLGERDAKEAVLHAATQCGVKSEDIEDIYPCTPLQEGLMVVSTHQLRAYVSTRVFDIGENVNITRFKGAWQKAFDIFPILRTRIVLGTESESLQVVLKSTSLEFADIDTSDSARLLSHVEYGGTLCAFGIDFTARKFVWAVHHAIYDGWSATVLLSAVEKLYRAEEPYSPGPSFNNFVRQVSLSVNSGASNDFWRTQLSNSGGSSPAHFPKLPNKTYQARATDEFIYSFQLPRSHETHPELHPAILKTTLLKAAWAMVTARHSESPDITFGVAQSGRDCPVPGIEEIVGPVITTVPVRVQIDYTRTVEQFLSQIQDQSVAMIAHQHAGLQTLRGLGKEVQAALEFKSLFVFQRDDDAFVDGSRGFLEETSSPELMSGFYPYPIVIECTLAADGATVKMLVRHDPLVVPMHEVRWLCQQFSHVVDQLGGTLSADSTLQDVDILATSQLMTIRAWSAAWPYDKAASGRTVVQAIAEQVRRRPATLAIRGWDGDMTYAELGHIASRLARFLVATGVGPETMVPLCFDKSKWAVVASLAVVMAGGAFAHIGPAQPLERKKDILQATRSSFVLTSRRHEVLFYGTNVSVIPIDEHALNEMKDSPAIQFPQLGPHNSVYVSFTSGSTGKPKGITVEHGNLALSAQEHGSRLGVNPGTRVLQFSAYTFDIGLGDIFISLQRGATICIPSEWERINDLPGAITKYQADWLSTTPSVVAELLGSPEAVPSLRTLAIGGESPTEENIKTWSEKVNLQIWWGPTETTIYASSTPALNPTDSPLKLGNPMGCSMWLCEPNDHNRLTPLGCVGEIVVEGPLVARGYLDEEAKTAAAFVRDPHWANGLGRMYKTGDLARYDADGCMVFLGRKDNQVKVHGQRVELGEIEHNISTNESVRQVAVRVPKRGLLADRLVALLSLHEAPDHKKTDTSVRGSSQIVVLANTTDETSALRRALQDILPSYMVPSVWICVETIPLNPSGKMDRKCVDAWLEEMDQNAYQSLLASSEKTDDLRPPSNPTEAALCQILSQILSLKHISLDQSFLSLGGDSLTAMQLRNQARSAGIILSIQDIIKSKTISELASRAEIRNDAPLTSTTSRTELLGVPFGLSPIQKMFFDIIDEASEAGFSHDMERFDQSFVMQIKEGQQISTQQLHEALTAVVHRHSMLRARFIKQDGSWSQYLTDDSTTAFRLGNTDLQYRSQLAASVDQLGDGRADHTLNLDKGPLFLAHLFNVRDSKRGEQLLLVRAHHLVIDVVSWHILLGDLESFLLTGSFAGRPAPALSFQSWIHLQKEMVQPLNPFDLLPRAEIGNISLPDFEYWGMENKPNIHGDVVESQFLLEEGPSTQMLAQHGAALVDIVLAALIHTFASIFPDRMQTLPPVFLEGHGRESWNDKIDPSNTVGWFTTITPVVASTAAASSFLTTFHAVRAMRSQTPANGMPYFSSRYLSSKGRQAFASHHHMEILFNYLGRSQESNTGQDALYLPATLTEEEKALVNRQGDQLPRFALFDISAEITRNHQIRVTFAYNKKARHQEKISQWFVSVQKALQTAADALAQPVIESPILEPPRVDETKEEQPILKPVRRDAETAVERIYPCVPMQQHMLTARKKDPERGLYEMELSFSITTPTGDVDIERLQSAWQNVVDRHAVLRTIFVPGPSPSGGREYRQAVLRRVRVEVGLVECADETDMRTQMASFRSVKYSGRWRETTPSHRLTVFRCPALHNGHDQHLVACKLEIDHALTDGVSIALTMHDLALAYDGRLPSSPATGFGEYAMWLSENHHHGHSHQDNQMDIEYWRRFIQAATGGDPCLIPHRPFSAHSAASSTRSTEPPEHKMLTINLDEEQPVWRDLPILCARHGITMATLFQAAWGLVLHRLTPTTSLRRSTLFGYMTANRDSGAVEDLEQVVGPVINLLLCRTAYINTDTDNISKDDVLALLHRQRDDFFDSLEHQYGVAKLMQQEQLREETDPRFNSVMSLQYLDSRVAAPTKDVGIRFDMFAGRDPNAWDVTVGVQIRGNGGGVGGRGDDGTSSVAVAAQLGYWSHVLADDAARDVGDMFCRIIFQLVGVLRGNE</sequence>
<dbReference type="FunFam" id="3.40.50.12780:FF:000014">
    <property type="entry name" value="Nonribosomal peptide synthetase 1"/>
    <property type="match status" value="3"/>
</dbReference>
<evidence type="ECO:0000313" key="8">
    <source>
        <dbReference type="Proteomes" id="UP001239445"/>
    </source>
</evidence>
<dbReference type="NCBIfam" id="TIGR01733">
    <property type="entry name" value="AA-adenyl-dom"/>
    <property type="match status" value="3"/>
</dbReference>
<dbReference type="Gene3D" id="3.30.559.30">
    <property type="entry name" value="Nonribosomal peptide synthetase, condensation domain"/>
    <property type="match status" value="7"/>
</dbReference>
<evidence type="ECO:0000256" key="1">
    <source>
        <dbReference type="ARBA" id="ARBA00022450"/>
    </source>
</evidence>
<dbReference type="InterPro" id="IPR006162">
    <property type="entry name" value="Ppantetheine_attach_site"/>
</dbReference>
<dbReference type="FunFam" id="1.10.1200.10:FF:000005">
    <property type="entry name" value="Nonribosomal peptide synthetase 1"/>
    <property type="match status" value="2"/>
</dbReference>
<evidence type="ECO:0000256" key="5">
    <source>
        <dbReference type="SAM" id="MobiDB-lite"/>
    </source>
</evidence>
<dbReference type="CDD" id="cd05918">
    <property type="entry name" value="A_NRPS_SidN3_like"/>
    <property type="match status" value="4"/>
</dbReference>
<keyword evidence="1" id="KW-0596">Phosphopantetheine</keyword>
<dbReference type="CDD" id="cd19545">
    <property type="entry name" value="FUM14_C_NRPS-like"/>
    <property type="match status" value="2"/>
</dbReference>
<keyword evidence="3" id="KW-0436">Ligase</keyword>
<dbReference type="CDD" id="cd19542">
    <property type="entry name" value="CT_NRPS-like"/>
    <property type="match status" value="1"/>
</dbReference>
<dbReference type="PROSITE" id="PS00012">
    <property type="entry name" value="PHOSPHOPANTETHEINE"/>
    <property type="match status" value="2"/>
</dbReference>
<dbReference type="InterPro" id="IPR009081">
    <property type="entry name" value="PP-bd_ACP"/>
</dbReference>
<dbReference type="Gene3D" id="3.30.300.30">
    <property type="match status" value="4"/>
</dbReference>
<dbReference type="SUPFAM" id="SSF52777">
    <property type="entry name" value="CoA-dependent acyltransferases"/>
    <property type="match status" value="13"/>
</dbReference>
<dbReference type="PROSITE" id="PS00455">
    <property type="entry name" value="AMP_BINDING"/>
    <property type="match status" value="4"/>
</dbReference>
<dbReference type="SUPFAM" id="SSF47336">
    <property type="entry name" value="ACP-like"/>
    <property type="match status" value="4"/>
</dbReference>
<dbReference type="Pfam" id="PF00550">
    <property type="entry name" value="PP-binding"/>
    <property type="match status" value="4"/>
</dbReference>
<dbReference type="PANTHER" id="PTHR45527:SF16">
    <property type="entry name" value="NONRIBOSOMAL PEPTIDE SYNTHASE ATNA-RELATED"/>
    <property type="match status" value="1"/>
</dbReference>
<dbReference type="GO" id="GO:0043041">
    <property type="term" value="P:amino acid activation for nonribosomal peptide biosynthetic process"/>
    <property type="evidence" value="ECO:0007669"/>
    <property type="project" value="TreeGrafter"/>
</dbReference>
<dbReference type="PANTHER" id="PTHR45527">
    <property type="entry name" value="NONRIBOSOMAL PEPTIDE SYNTHETASE"/>
    <property type="match status" value="1"/>
</dbReference>
<name>A0AAJ0BA18_9PEZI</name>
<accession>A0AAJ0BA18</accession>
<dbReference type="InterPro" id="IPR045851">
    <property type="entry name" value="AMP-bd_C_sf"/>
</dbReference>
<dbReference type="InterPro" id="IPR020845">
    <property type="entry name" value="AMP-binding_CS"/>
</dbReference>
<dbReference type="NCBIfam" id="NF003417">
    <property type="entry name" value="PRK04813.1"/>
    <property type="match status" value="5"/>
</dbReference>
<evidence type="ECO:0000256" key="2">
    <source>
        <dbReference type="ARBA" id="ARBA00022553"/>
    </source>
</evidence>
<dbReference type="GO" id="GO:0044550">
    <property type="term" value="P:secondary metabolite biosynthetic process"/>
    <property type="evidence" value="ECO:0007669"/>
    <property type="project" value="TreeGrafter"/>
</dbReference>
<reference evidence="7" key="1">
    <citation type="submission" date="2023-06" db="EMBL/GenBank/DDBJ databases">
        <title>Genome-scale phylogeny and comparative genomics of the fungal order Sordariales.</title>
        <authorList>
            <consortium name="Lawrence Berkeley National Laboratory"/>
            <person name="Hensen N."/>
            <person name="Bonometti L."/>
            <person name="Westerberg I."/>
            <person name="Brannstrom I.O."/>
            <person name="Guillou S."/>
            <person name="Cros-Aarteil S."/>
            <person name="Calhoun S."/>
            <person name="Haridas S."/>
            <person name="Kuo A."/>
            <person name="Mondo S."/>
            <person name="Pangilinan J."/>
            <person name="Riley R."/>
            <person name="Labutti K."/>
            <person name="Andreopoulos B."/>
            <person name="Lipzen A."/>
            <person name="Chen C."/>
            <person name="Yanf M."/>
            <person name="Daum C."/>
            <person name="Ng V."/>
            <person name="Clum A."/>
            <person name="Steindorff A."/>
            <person name="Ohm R."/>
            <person name="Martin F."/>
            <person name="Silar P."/>
            <person name="Natvig D."/>
            <person name="Lalanne C."/>
            <person name="Gautier V."/>
            <person name="Ament-Velasquez S.L."/>
            <person name="Kruys A."/>
            <person name="Hutchinson M.I."/>
            <person name="Powell A.J."/>
            <person name="Barry K."/>
            <person name="Miller A.N."/>
            <person name="Grigoriev I.V."/>
            <person name="Debuchy R."/>
            <person name="Gladieux P."/>
            <person name="Thoren M.H."/>
            <person name="Johannesson H."/>
        </authorList>
    </citation>
    <scope>NUCLEOTIDE SEQUENCE</scope>
    <source>
        <strain evidence="7">PSN4</strain>
    </source>
</reference>
<proteinExistence type="inferred from homology"/>
<dbReference type="GO" id="GO:0031177">
    <property type="term" value="F:phosphopantetheine binding"/>
    <property type="evidence" value="ECO:0007669"/>
    <property type="project" value="InterPro"/>
</dbReference>
<dbReference type="InterPro" id="IPR042099">
    <property type="entry name" value="ANL_N_sf"/>
</dbReference>
<dbReference type="PROSITE" id="PS50075">
    <property type="entry name" value="CARRIER"/>
    <property type="match status" value="4"/>
</dbReference>
<dbReference type="Gene3D" id="3.40.50.12780">
    <property type="entry name" value="N-terminal domain of ligase-like"/>
    <property type="match status" value="4"/>
</dbReference>
<dbReference type="Pfam" id="PF00501">
    <property type="entry name" value="AMP-binding"/>
    <property type="match status" value="4"/>
</dbReference>
<dbReference type="InterPro" id="IPR000873">
    <property type="entry name" value="AMP-dep_synth/lig_dom"/>
</dbReference>
<evidence type="ECO:0000259" key="6">
    <source>
        <dbReference type="PROSITE" id="PS50075"/>
    </source>
</evidence>
<comment type="similarity">
    <text evidence="4">Belongs to the NRP synthetase family.</text>
</comment>
<dbReference type="Proteomes" id="UP001239445">
    <property type="component" value="Unassembled WGS sequence"/>
</dbReference>
<evidence type="ECO:0000256" key="3">
    <source>
        <dbReference type="ARBA" id="ARBA00022598"/>
    </source>
</evidence>
<dbReference type="InterPro" id="IPR001242">
    <property type="entry name" value="Condensation_dom"/>
</dbReference>
<dbReference type="GO" id="GO:0016874">
    <property type="term" value="F:ligase activity"/>
    <property type="evidence" value="ECO:0007669"/>
    <property type="project" value="UniProtKB-KW"/>
</dbReference>
<dbReference type="Pfam" id="PF00668">
    <property type="entry name" value="Condensation"/>
    <property type="match status" value="7"/>
</dbReference>
<dbReference type="FunFam" id="3.30.559.30:FF:000003">
    <property type="entry name" value="Nonribosomal peptide synthase SidD"/>
    <property type="match status" value="1"/>
</dbReference>
<evidence type="ECO:0000256" key="4">
    <source>
        <dbReference type="ARBA" id="ARBA00029454"/>
    </source>
</evidence>
<feature type="domain" description="Carrier" evidence="6">
    <location>
        <begin position="2348"/>
        <end position="2424"/>
    </location>
</feature>
<dbReference type="InterPro" id="IPR010071">
    <property type="entry name" value="AA_adenyl_dom"/>
</dbReference>
<dbReference type="GO" id="GO:0005737">
    <property type="term" value="C:cytoplasm"/>
    <property type="evidence" value="ECO:0007669"/>
    <property type="project" value="TreeGrafter"/>
</dbReference>
<feature type="domain" description="Carrier" evidence="6">
    <location>
        <begin position="801"/>
        <end position="877"/>
    </location>
</feature>
<feature type="domain" description="Carrier" evidence="6">
    <location>
        <begin position="4454"/>
        <end position="4528"/>
    </location>
</feature>
<dbReference type="FunFam" id="3.30.300.30:FF:000015">
    <property type="entry name" value="Nonribosomal peptide synthase SidD"/>
    <property type="match status" value="4"/>
</dbReference>
<gene>
    <name evidence="7" type="ORF">QBC47DRAFT_461558</name>
</gene>
<dbReference type="InterPro" id="IPR020806">
    <property type="entry name" value="PKS_PP-bd"/>
</dbReference>
<keyword evidence="8" id="KW-1185">Reference proteome</keyword>
<dbReference type="EMBL" id="MU839835">
    <property type="protein sequence ID" value="KAK1754463.1"/>
    <property type="molecule type" value="Genomic_DNA"/>
</dbReference>
<evidence type="ECO:0000313" key="7">
    <source>
        <dbReference type="EMBL" id="KAK1754463.1"/>
    </source>
</evidence>
<dbReference type="InterPro" id="IPR036736">
    <property type="entry name" value="ACP-like_sf"/>
</dbReference>
<dbReference type="SUPFAM" id="SSF56801">
    <property type="entry name" value="Acetyl-CoA synthetase-like"/>
    <property type="match status" value="4"/>
</dbReference>
<keyword evidence="2" id="KW-0597">Phosphoprotein</keyword>
<feature type="region of interest" description="Disordered" evidence="5">
    <location>
        <begin position="101"/>
        <end position="121"/>
    </location>
</feature>
<dbReference type="FunFam" id="3.30.559.30:FF:000002">
    <property type="entry name" value="Nonribosomal peptide synthase Pes1"/>
    <property type="match status" value="1"/>
</dbReference>
<dbReference type="SMART" id="SM00823">
    <property type="entry name" value="PKS_PP"/>
    <property type="match status" value="4"/>
</dbReference>
<organism evidence="7 8">
    <name type="scientific">Echria macrotheca</name>
    <dbReference type="NCBI Taxonomy" id="438768"/>
    <lineage>
        <taxon>Eukaryota</taxon>
        <taxon>Fungi</taxon>
        <taxon>Dikarya</taxon>
        <taxon>Ascomycota</taxon>
        <taxon>Pezizomycotina</taxon>
        <taxon>Sordariomycetes</taxon>
        <taxon>Sordariomycetidae</taxon>
        <taxon>Sordariales</taxon>
        <taxon>Schizotheciaceae</taxon>
        <taxon>Echria</taxon>
    </lineage>
</organism>
<protein>
    <recommendedName>
        <fullName evidence="6">Carrier domain-containing protein</fullName>
    </recommendedName>
</protein>